<evidence type="ECO:0000256" key="9">
    <source>
        <dbReference type="ARBA" id="ARBA00023306"/>
    </source>
</evidence>
<name>A0A4R0YLM8_9GAMM</name>
<dbReference type="Pfam" id="PF01926">
    <property type="entry name" value="MMR_HSR1"/>
    <property type="match status" value="1"/>
</dbReference>
<comment type="function">
    <text evidence="10">Necessary for normal cell division and for the maintenance of normal septation.</text>
</comment>
<evidence type="ECO:0000256" key="6">
    <source>
        <dbReference type="ARBA" id="ARBA00022842"/>
    </source>
</evidence>
<evidence type="ECO:0000256" key="2">
    <source>
        <dbReference type="ARBA" id="ARBA00009638"/>
    </source>
</evidence>
<evidence type="ECO:0000256" key="7">
    <source>
        <dbReference type="ARBA" id="ARBA00023134"/>
    </source>
</evidence>
<dbReference type="PROSITE" id="PS51706">
    <property type="entry name" value="G_ENGB"/>
    <property type="match status" value="1"/>
</dbReference>
<comment type="cofactor">
    <cofactor evidence="1">
        <name>Mg(2+)</name>
        <dbReference type="ChEBI" id="CHEBI:18420"/>
    </cofactor>
</comment>
<dbReference type="SUPFAM" id="SSF52540">
    <property type="entry name" value="P-loop containing nucleoside triphosphate hydrolases"/>
    <property type="match status" value="1"/>
</dbReference>
<dbReference type="Proteomes" id="UP000291822">
    <property type="component" value="Unassembled WGS sequence"/>
</dbReference>
<keyword evidence="9 10" id="KW-0131">Cell cycle</keyword>
<dbReference type="GO" id="GO:0046872">
    <property type="term" value="F:metal ion binding"/>
    <property type="evidence" value="ECO:0007669"/>
    <property type="project" value="UniProtKB-KW"/>
</dbReference>
<dbReference type="InterPro" id="IPR019987">
    <property type="entry name" value="GTP-bd_ribosome_bio_YsxC"/>
</dbReference>
<accession>A0A4R0YLM8</accession>
<evidence type="ECO:0000313" key="13">
    <source>
        <dbReference type="Proteomes" id="UP000291822"/>
    </source>
</evidence>
<evidence type="ECO:0000256" key="8">
    <source>
        <dbReference type="ARBA" id="ARBA00023210"/>
    </source>
</evidence>
<reference evidence="12 13" key="1">
    <citation type="submission" date="2019-02" db="EMBL/GenBank/DDBJ databases">
        <title>Dyella amyloliquefaciens sp. nov., isolated from forest soil.</title>
        <authorList>
            <person name="Gao Z.-H."/>
            <person name="Qiu L.-H."/>
        </authorList>
    </citation>
    <scope>NUCLEOTIDE SEQUENCE [LARGE SCALE GENOMIC DNA]</scope>
    <source>
        <strain evidence="12 13">KACC 12747</strain>
    </source>
</reference>
<dbReference type="AlphaFoldDB" id="A0A4R0YLM8"/>
<dbReference type="GO" id="GO:0000917">
    <property type="term" value="P:division septum assembly"/>
    <property type="evidence" value="ECO:0007669"/>
    <property type="project" value="UniProtKB-KW"/>
</dbReference>
<evidence type="ECO:0000259" key="11">
    <source>
        <dbReference type="PROSITE" id="PS51706"/>
    </source>
</evidence>
<evidence type="ECO:0000256" key="1">
    <source>
        <dbReference type="ARBA" id="ARBA00001946"/>
    </source>
</evidence>
<proteinExistence type="inferred from homology"/>
<keyword evidence="7 10" id="KW-0342">GTP-binding</keyword>
<sequence length="217" mass="23467">MSNPLQGAQFVLAAHRIAQLPADHGAEVAFAGRSNAGKSSALNALTGHRGLARTSKTPGRTQQMVAFSLPPLAQGEGQPPLDVRLIDLPGYGYAKVPPELRDHWKQEIDAYLHRRRSLRGIVLITDIRHPMKEFDRMMLEFCFVTHLPCHVLLTKADKLSRNQAAQALAALRKELVAGGTQATAQVFSSSAPTGVDEARAVVMNLLGTPRDGIAHGD</sequence>
<evidence type="ECO:0000256" key="4">
    <source>
        <dbReference type="ARBA" id="ARBA00022723"/>
    </source>
</evidence>
<dbReference type="InterPro" id="IPR006073">
    <property type="entry name" value="GTP-bd"/>
</dbReference>
<feature type="domain" description="EngB-type G" evidence="11">
    <location>
        <begin position="24"/>
        <end position="208"/>
    </location>
</feature>
<dbReference type="PANTHER" id="PTHR11649:SF13">
    <property type="entry name" value="ENGB-TYPE G DOMAIN-CONTAINING PROTEIN"/>
    <property type="match status" value="1"/>
</dbReference>
<dbReference type="PANTHER" id="PTHR11649">
    <property type="entry name" value="MSS1/TRME-RELATED GTP-BINDING PROTEIN"/>
    <property type="match status" value="1"/>
</dbReference>
<dbReference type="InterPro" id="IPR030393">
    <property type="entry name" value="G_ENGB_dom"/>
</dbReference>
<keyword evidence="3 10" id="KW-0132">Cell division</keyword>
<dbReference type="FunFam" id="3.40.50.300:FF:000098">
    <property type="entry name" value="Probable GTP-binding protein EngB"/>
    <property type="match status" value="1"/>
</dbReference>
<dbReference type="RefSeq" id="WP_131412429.1">
    <property type="nucleotide sequence ID" value="NZ_SJTG01000005.1"/>
</dbReference>
<organism evidence="12 13">
    <name type="scientific">Dyella soli</name>
    <dbReference type="NCBI Taxonomy" id="522319"/>
    <lineage>
        <taxon>Bacteria</taxon>
        <taxon>Pseudomonadati</taxon>
        <taxon>Pseudomonadota</taxon>
        <taxon>Gammaproteobacteria</taxon>
        <taxon>Lysobacterales</taxon>
        <taxon>Rhodanobacteraceae</taxon>
        <taxon>Dyella</taxon>
    </lineage>
</organism>
<evidence type="ECO:0000256" key="5">
    <source>
        <dbReference type="ARBA" id="ARBA00022741"/>
    </source>
</evidence>
<dbReference type="HAMAP" id="MF_00321">
    <property type="entry name" value="GTPase_EngB"/>
    <property type="match status" value="1"/>
</dbReference>
<dbReference type="CDD" id="cd01876">
    <property type="entry name" value="YihA_EngB"/>
    <property type="match status" value="1"/>
</dbReference>
<dbReference type="EMBL" id="SJTG01000005">
    <property type="protein sequence ID" value="TCI07225.1"/>
    <property type="molecule type" value="Genomic_DNA"/>
</dbReference>
<evidence type="ECO:0000313" key="12">
    <source>
        <dbReference type="EMBL" id="TCI07225.1"/>
    </source>
</evidence>
<protein>
    <recommendedName>
        <fullName evidence="10">Probable GTP-binding protein EngB</fullName>
    </recommendedName>
</protein>
<keyword evidence="8 10" id="KW-0717">Septation</keyword>
<comment type="similarity">
    <text evidence="2 10">Belongs to the TRAFAC class TrmE-Era-EngA-EngB-Septin-like GTPase superfamily. EngB GTPase family.</text>
</comment>
<dbReference type="InterPro" id="IPR027417">
    <property type="entry name" value="P-loop_NTPase"/>
</dbReference>
<keyword evidence="6" id="KW-0460">Magnesium</keyword>
<keyword evidence="5 10" id="KW-0547">Nucleotide-binding</keyword>
<dbReference type="GO" id="GO:0005829">
    <property type="term" value="C:cytosol"/>
    <property type="evidence" value="ECO:0007669"/>
    <property type="project" value="TreeGrafter"/>
</dbReference>
<evidence type="ECO:0000256" key="3">
    <source>
        <dbReference type="ARBA" id="ARBA00022618"/>
    </source>
</evidence>
<evidence type="ECO:0000256" key="10">
    <source>
        <dbReference type="HAMAP-Rule" id="MF_00321"/>
    </source>
</evidence>
<dbReference type="Gene3D" id="3.40.50.300">
    <property type="entry name" value="P-loop containing nucleotide triphosphate hydrolases"/>
    <property type="match status" value="1"/>
</dbReference>
<comment type="caution">
    <text evidence="12">The sequence shown here is derived from an EMBL/GenBank/DDBJ whole genome shotgun (WGS) entry which is preliminary data.</text>
</comment>
<gene>
    <name evidence="10" type="primary">engB</name>
    <name evidence="12" type="ORF">EZM97_32000</name>
</gene>
<dbReference type="NCBIfam" id="TIGR03598">
    <property type="entry name" value="GTPase_YsxC"/>
    <property type="match status" value="1"/>
</dbReference>
<dbReference type="GO" id="GO:0005525">
    <property type="term" value="F:GTP binding"/>
    <property type="evidence" value="ECO:0007669"/>
    <property type="project" value="UniProtKB-UniRule"/>
</dbReference>
<keyword evidence="4" id="KW-0479">Metal-binding</keyword>
<keyword evidence="13" id="KW-1185">Reference proteome</keyword>